<keyword evidence="11" id="KW-1185">Reference proteome</keyword>
<dbReference type="PANTHER" id="PTHR14920">
    <property type="entry name" value="OSMOTIC AVOIDANCE ABNORMAL PROTEIN 1/WD REPEAT MEMBRANE PROTEIN"/>
    <property type="match status" value="1"/>
</dbReference>
<dbReference type="GO" id="GO:0035721">
    <property type="term" value="P:intraciliary retrograde transport"/>
    <property type="evidence" value="ECO:0007669"/>
    <property type="project" value="InterPro"/>
</dbReference>
<dbReference type="GO" id="GO:0005929">
    <property type="term" value="C:cilium"/>
    <property type="evidence" value="ECO:0007669"/>
    <property type="project" value="TreeGrafter"/>
</dbReference>
<gene>
    <name evidence="10" type="primary">WDR19_1</name>
    <name evidence="10" type="ORF">SK128_002340</name>
</gene>
<evidence type="ECO:0000256" key="8">
    <source>
        <dbReference type="ARBA" id="ARBA00023273"/>
    </source>
</evidence>
<keyword evidence="6" id="KW-0969">Cilium</keyword>
<dbReference type="GO" id="GO:0030991">
    <property type="term" value="C:intraciliary transport particle A"/>
    <property type="evidence" value="ECO:0007669"/>
    <property type="project" value="TreeGrafter"/>
</dbReference>
<keyword evidence="2" id="KW-0963">Cytoplasm</keyword>
<comment type="caution">
    <text evidence="10">The sequence shown here is derived from an EMBL/GenBank/DDBJ whole genome shotgun (WGS) entry which is preliminary data.</text>
</comment>
<evidence type="ECO:0000256" key="1">
    <source>
        <dbReference type="ARBA" id="ARBA00004120"/>
    </source>
</evidence>
<dbReference type="PANTHER" id="PTHR14920:SF0">
    <property type="entry name" value="WD REPEAT DOMAIN 19"/>
    <property type="match status" value="1"/>
</dbReference>
<feature type="domain" description="IFT121-like zinc finger" evidence="9">
    <location>
        <begin position="285"/>
        <end position="329"/>
    </location>
</feature>
<organism evidence="10 11">
    <name type="scientific">Halocaridina rubra</name>
    <name type="common">Hawaiian red shrimp</name>
    <dbReference type="NCBI Taxonomy" id="373956"/>
    <lineage>
        <taxon>Eukaryota</taxon>
        <taxon>Metazoa</taxon>
        <taxon>Ecdysozoa</taxon>
        <taxon>Arthropoda</taxon>
        <taxon>Crustacea</taxon>
        <taxon>Multicrustacea</taxon>
        <taxon>Malacostraca</taxon>
        <taxon>Eumalacostraca</taxon>
        <taxon>Eucarida</taxon>
        <taxon>Decapoda</taxon>
        <taxon>Pleocyemata</taxon>
        <taxon>Caridea</taxon>
        <taxon>Atyoidea</taxon>
        <taxon>Atyidae</taxon>
        <taxon>Halocaridina</taxon>
    </lineage>
</organism>
<dbReference type="InterPro" id="IPR056170">
    <property type="entry name" value="Znf_IFT121-like"/>
</dbReference>
<proteinExistence type="predicted"/>
<sequence>MELYADILGSDATQEDYKSVALHFDNERNHFLAGKFYYLSGNYPKAVKHLIRASQNSSSEDSESTQLAIDVVAAANDDALTRQLIDFLMGEVDGIPKDAKFLFRLYMAKKQYREAAKTAIIIAREEQNAGNYKHAHDVLLIMYGELRKQKLKVPADMTTALLLLHSYTIARLHVRRGDHLKAARMLIRVSNHISKFPAHTVPILTSTVIECQRSGLKSSSFNFAAMLMRPETRGSIDEKYKKKIEAIVRKPQKTEEEEPSTPCPYCSTPVIETDLECGHCQNALPYCIATGRHILAEDITICPNCKFPAIRNELLKLVEDGEDCPMCNTGLTAEKLQAATNWKSVVNPEAHD</sequence>
<evidence type="ECO:0000256" key="2">
    <source>
        <dbReference type="ARBA" id="ARBA00022490"/>
    </source>
</evidence>
<evidence type="ECO:0000256" key="6">
    <source>
        <dbReference type="ARBA" id="ARBA00023069"/>
    </source>
</evidence>
<dbReference type="InterPro" id="IPR040379">
    <property type="entry name" value="WDR19/dyf-2"/>
</dbReference>
<keyword evidence="8" id="KW-0966">Cell projection</keyword>
<evidence type="ECO:0000313" key="11">
    <source>
        <dbReference type="Proteomes" id="UP001381693"/>
    </source>
</evidence>
<keyword evidence="4" id="KW-0677">Repeat</keyword>
<evidence type="ECO:0000256" key="5">
    <source>
        <dbReference type="ARBA" id="ARBA00022794"/>
    </source>
</evidence>
<dbReference type="EMBL" id="JAXCGZ010007553">
    <property type="protein sequence ID" value="KAK7079281.1"/>
    <property type="molecule type" value="Genomic_DNA"/>
</dbReference>
<dbReference type="Pfam" id="PF23145">
    <property type="entry name" value="Zf_2nd_IFT121"/>
    <property type="match status" value="1"/>
</dbReference>
<evidence type="ECO:0000313" key="10">
    <source>
        <dbReference type="EMBL" id="KAK7079281.1"/>
    </source>
</evidence>
<keyword evidence="5" id="KW-0970">Cilium biogenesis/degradation</keyword>
<evidence type="ECO:0000259" key="9">
    <source>
        <dbReference type="Pfam" id="PF23145"/>
    </source>
</evidence>
<evidence type="ECO:0000256" key="4">
    <source>
        <dbReference type="ARBA" id="ARBA00022737"/>
    </source>
</evidence>
<dbReference type="Proteomes" id="UP001381693">
    <property type="component" value="Unassembled WGS sequence"/>
</dbReference>
<dbReference type="GO" id="GO:0060271">
    <property type="term" value="P:cilium assembly"/>
    <property type="evidence" value="ECO:0007669"/>
    <property type="project" value="TreeGrafter"/>
</dbReference>
<evidence type="ECO:0000256" key="7">
    <source>
        <dbReference type="ARBA" id="ARBA00023212"/>
    </source>
</evidence>
<comment type="subcellular location">
    <subcellularLocation>
        <location evidence="1">Cytoplasm</location>
        <location evidence="1">Cytoskeleton</location>
        <location evidence="1">Cilium basal body</location>
    </subcellularLocation>
</comment>
<keyword evidence="3" id="KW-0853">WD repeat</keyword>
<evidence type="ECO:0000256" key="3">
    <source>
        <dbReference type="ARBA" id="ARBA00022574"/>
    </source>
</evidence>
<dbReference type="AlphaFoldDB" id="A0AAN9A3K0"/>
<reference evidence="10 11" key="1">
    <citation type="submission" date="2023-11" db="EMBL/GenBank/DDBJ databases">
        <title>Halocaridina rubra genome assembly.</title>
        <authorList>
            <person name="Smith C."/>
        </authorList>
    </citation>
    <scope>NUCLEOTIDE SEQUENCE [LARGE SCALE GENOMIC DNA]</scope>
    <source>
        <strain evidence="10">EP-1</strain>
        <tissue evidence="10">Whole</tissue>
    </source>
</reference>
<keyword evidence="7" id="KW-0206">Cytoskeleton</keyword>
<protein>
    <submittedName>
        <fullName evidence="10">WD repeat-containing protein 19</fullName>
    </submittedName>
</protein>
<accession>A0AAN9A3K0</accession>
<name>A0AAN9A3K0_HALRR</name>